<name>A0ABV7DKP4_9HYPH</name>
<dbReference type="PRINTS" id="PR00039">
    <property type="entry name" value="HTHLYSR"/>
</dbReference>
<evidence type="ECO:0000256" key="1">
    <source>
        <dbReference type="ARBA" id="ARBA00009437"/>
    </source>
</evidence>
<evidence type="ECO:0000313" key="7">
    <source>
        <dbReference type="Proteomes" id="UP001595377"/>
    </source>
</evidence>
<comment type="similarity">
    <text evidence="1">Belongs to the LysR transcriptional regulatory family.</text>
</comment>
<dbReference type="PROSITE" id="PS50931">
    <property type="entry name" value="HTH_LYSR"/>
    <property type="match status" value="1"/>
</dbReference>
<dbReference type="SUPFAM" id="SSF46785">
    <property type="entry name" value="Winged helix' DNA-binding domain"/>
    <property type="match status" value="1"/>
</dbReference>
<evidence type="ECO:0000313" key="6">
    <source>
        <dbReference type="EMBL" id="MFC3075555.1"/>
    </source>
</evidence>
<evidence type="ECO:0000256" key="2">
    <source>
        <dbReference type="ARBA" id="ARBA00023015"/>
    </source>
</evidence>
<protein>
    <submittedName>
        <fullName evidence="6">LysR substrate-binding domain-containing protein</fullName>
    </submittedName>
</protein>
<dbReference type="InterPro" id="IPR000847">
    <property type="entry name" value="LysR_HTH_N"/>
</dbReference>
<dbReference type="InterPro" id="IPR005119">
    <property type="entry name" value="LysR_subst-bd"/>
</dbReference>
<organism evidence="6 7">
    <name type="scientific">Shinella pollutisoli</name>
    <dbReference type="NCBI Taxonomy" id="2250594"/>
    <lineage>
        <taxon>Bacteria</taxon>
        <taxon>Pseudomonadati</taxon>
        <taxon>Pseudomonadota</taxon>
        <taxon>Alphaproteobacteria</taxon>
        <taxon>Hyphomicrobiales</taxon>
        <taxon>Rhizobiaceae</taxon>
        <taxon>Shinella</taxon>
    </lineage>
</organism>
<dbReference type="Gene3D" id="3.40.190.10">
    <property type="entry name" value="Periplasmic binding protein-like II"/>
    <property type="match status" value="2"/>
</dbReference>
<gene>
    <name evidence="6" type="ORF">ACFOHH_20760</name>
</gene>
<dbReference type="InterPro" id="IPR058163">
    <property type="entry name" value="LysR-type_TF_proteobact-type"/>
</dbReference>
<dbReference type="PANTHER" id="PTHR30537:SF5">
    <property type="entry name" value="HTH-TYPE TRANSCRIPTIONAL ACTIVATOR TTDR-RELATED"/>
    <property type="match status" value="1"/>
</dbReference>
<dbReference type="InterPro" id="IPR036390">
    <property type="entry name" value="WH_DNA-bd_sf"/>
</dbReference>
<dbReference type="EMBL" id="JBHRSP010000036">
    <property type="protein sequence ID" value="MFC3075555.1"/>
    <property type="molecule type" value="Genomic_DNA"/>
</dbReference>
<proteinExistence type="inferred from homology"/>
<sequence>MKQGDPAVLARLPSLRALFIFDAAARHLNLVRAAEELGLTQGALSRQIKQLEDHLGAELFVRLPRGLDLTEAGDILRNHCLLAFRELRDGVSMISGVRTRQSLRIAAARSYATRILSHRVSSFVNRHPWIDLIVDGHRYLVDLARNESDAAIRVGDGRWSDVTGEKIEDDPLFPIASPDLIGQAGTTDVVALAEKAPLLHYMERPYWEVWTQRSNVAIKGHHRNVRFSETVMMIEAAEAGQGIAIARRSLVREALAMGRLVQLSPIEADDGIGYYFCATPEALRRETVRKFREWIFSLSAEDPQSD</sequence>
<keyword evidence="4" id="KW-0804">Transcription</keyword>
<dbReference type="Gene3D" id="1.10.10.10">
    <property type="entry name" value="Winged helix-like DNA-binding domain superfamily/Winged helix DNA-binding domain"/>
    <property type="match status" value="1"/>
</dbReference>
<evidence type="ECO:0000259" key="5">
    <source>
        <dbReference type="PROSITE" id="PS50931"/>
    </source>
</evidence>
<dbReference type="Pfam" id="PF03466">
    <property type="entry name" value="LysR_substrate"/>
    <property type="match status" value="1"/>
</dbReference>
<accession>A0ABV7DKP4</accession>
<dbReference type="Pfam" id="PF00126">
    <property type="entry name" value="HTH_1"/>
    <property type="match status" value="1"/>
</dbReference>
<evidence type="ECO:0000256" key="3">
    <source>
        <dbReference type="ARBA" id="ARBA00023125"/>
    </source>
</evidence>
<keyword evidence="7" id="KW-1185">Reference proteome</keyword>
<dbReference type="Proteomes" id="UP001595377">
    <property type="component" value="Unassembled WGS sequence"/>
</dbReference>
<dbReference type="PANTHER" id="PTHR30537">
    <property type="entry name" value="HTH-TYPE TRANSCRIPTIONAL REGULATOR"/>
    <property type="match status" value="1"/>
</dbReference>
<dbReference type="InterPro" id="IPR036388">
    <property type="entry name" value="WH-like_DNA-bd_sf"/>
</dbReference>
<feature type="domain" description="HTH lysR-type" evidence="5">
    <location>
        <begin position="13"/>
        <end position="70"/>
    </location>
</feature>
<comment type="caution">
    <text evidence="6">The sequence shown here is derived from an EMBL/GenBank/DDBJ whole genome shotgun (WGS) entry which is preliminary data.</text>
</comment>
<evidence type="ECO:0000256" key="4">
    <source>
        <dbReference type="ARBA" id="ARBA00023163"/>
    </source>
</evidence>
<dbReference type="SUPFAM" id="SSF53850">
    <property type="entry name" value="Periplasmic binding protein-like II"/>
    <property type="match status" value="1"/>
</dbReference>
<keyword evidence="3" id="KW-0238">DNA-binding</keyword>
<keyword evidence="2" id="KW-0805">Transcription regulation</keyword>
<reference evidence="7" key="1">
    <citation type="journal article" date="2019" name="Int. J. Syst. Evol. Microbiol.">
        <title>The Global Catalogue of Microorganisms (GCM) 10K type strain sequencing project: providing services to taxonomists for standard genome sequencing and annotation.</title>
        <authorList>
            <consortium name="The Broad Institute Genomics Platform"/>
            <consortium name="The Broad Institute Genome Sequencing Center for Infectious Disease"/>
            <person name="Wu L."/>
            <person name="Ma J."/>
        </authorList>
    </citation>
    <scope>NUCLEOTIDE SEQUENCE [LARGE SCALE GENOMIC DNA]</scope>
    <source>
        <strain evidence="7">KCTC 52677</strain>
    </source>
</reference>
<dbReference type="CDD" id="cd08432">
    <property type="entry name" value="PBP2_GcdR_TrpI_HvrB_AmpR_like"/>
    <property type="match status" value="1"/>
</dbReference>
<dbReference type="RefSeq" id="WP_257318091.1">
    <property type="nucleotide sequence ID" value="NZ_JANFDG010000039.1"/>
</dbReference>